<keyword evidence="2" id="KW-0472">Membrane</keyword>
<evidence type="ECO:0000313" key="4">
    <source>
        <dbReference type="Proteomes" id="UP001194696"/>
    </source>
</evidence>
<feature type="transmembrane region" description="Helical" evidence="2">
    <location>
        <begin position="6"/>
        <end position="27"/>
    </location>
</feature>
<comment type="caution">
    <text evidence="3">The sequence shown here is derived from an EMBL/GenBank/DDBJ whole genome shotgun (WGS) entry which is preliminary data.</text>
</comment>
<name>A0ABQ7JWM5_9FUNG</name>
<protein>
    <submittedName>
        <fullName evidence="3">Uncharacterized protein</fullName>
    </submittedName>
</protein>
<gene>
    <name evidence="3" type="ORF">BGZ96_009667</name>
</gene>
<dbReference type="EMBL" id="JAAAIM010000599">
    <property type="protein sequence ID" value="KAG0286160.1"/>
    <property type="molecule type" value="Genomic_DNA"/>
</dbReference>
<feature type="compositionally biased region" description="Polar residues" evidence="1">
    <location>
        <begin position="411"/>
        <end position="420"/>
    </location>
</feature>
<feature type="region of interest" description="Disordered" evidence="1">
    <location>
        <begin position="269"/>
        <end position="381"/>
    </location>
</feature>
<feature type="region of interest" description="Disordered" evidence="1">
    <location>
        <begin position="406"/>
        <end position="508"/>
    </location>
</feature>
<keyword evidence="2" id="KW-0812">Transmembrane</keyword>
<accession>A0ABQ7JWM5</accession>
<feature type="compositionally biased region" description="Polar residues" evidence="1">
    <location>
        <begin position="359"/>
        <end position="374"/>
    </location>
</feature>
<sequence length="508" mass="54956">MGASLIATQLTINELVGALLVGASIILSTHSLSRMVFLRRSGSKYHLFPIINIAQFINEFAVFFLITTAFDLISFEAALWLNVINNICYFVTKPVTMYLAYLRCSAVFPAFKKLDWLHYFLIGFRAIELFAIVIINIVQNYLCNGSVAEGTRCAPLAVAWTFRDAGAPIFRGYYILCEGIFYFKLFRTLKGMSAGKNIQLKQYRQLQTSLFTFDLILLIFMSIYRIIGIFDKSLPTYVYIELFSSTLTIFTLTEFGLNIRILFNTVQDPKTGSEATSSPSKLEMASIHAGSGGQPGSNNGGHGTHVPVSTNMGSAHGLSRKSFEQNASRPRPLTQNSTSPLTSHAAETGYNSDYDLTGSGANSTNTVTGTPNNHNHNRPISPIFNQRVVDDFQDFIPYGTATATATTTSTPISHHTSQEWLRSQPSSSLNSQQLQFGGATPVASPSSPSSQSAFSRGHQSPPSSSIGGGSLSLGNSGGLAGSATVNGTGGANGVVTLPERSLARPRQT</sequence>
<feature type="transmembrane region" description="Helical" evidence="2">
    <location>
        <begin position="47"/>
        <end position="73"/>
    </location>
</feature>
<dbReference type="Proteomes" id="UP001194696">
    <property type="component" value="Unassembled WGS sequence"/>
</dbReference>
<feature type="transmembrane region" description="Helical" evidence="2">
    <location>
        <begin position="172"/>
        <end position="189"/>
    </location>
</feature>
<feature type="transmembrane region" description="Helical" evidence="2">
    <location>
        <begin position="116"/>
        <end position="138"/>
    </location>
</feature>
<evidence type="ECO:0000256" key="2">
    <source>
        <dbReference type="SAM" id="Phobius"/>
    </source>
</evidence>
<reference evidence="3 4" key="1">
    <citation type="journal article" date="2020" name="Fungal Divers.">
        <title>Resolving the Mortierellaceae phylogeny through synthesis of multi-gene phylogenetics and phylogenomics.</title>
        <authorList>
            <person name="Vandepol N."/>
            <person name="Liber J."/>
            <person name="Desiro A."/>
            <person name="Na H."/>
            <person name="Kennedy M."/>
            <person name="Barry K."/>
            <person name="Grigoriev I.V."/>
            <person name="Miller A.N."/>
            <person name="O'Donnell K."/>
            <person name="Stajich J.E."/>
            <person name="Bonito G."/>
        </authorList>
    </citation>
    <scope>NUCLEOTIDE SEQUENCE [LARGE SCALE GENOMIC DNA]</scope>
    <source>
        <strain evidence="3 4">AD045</strain>
    </source>
</reference>
<feature type="transmembrane region" description="Helical" evidence="2">
    <location>
        <begin position="210"/>
        <end position="230"/>
    </location>
</feature>
<feature type="compositionally biased region" description="Gly residues" evidence="1">
    <location>
        <begin position="290"/>
        <end position="303"/>
    </location>
</feature>
<evidence type="ECO:0000256" key="1">
    <source>
        <dbReference type="SAM" id="MobiDB-lite"/>
    </source>
</evidence>
<feature type="compositionally biased region" description="Polar residues" evidence="1">
    <location>
        <begin position="269"/>
        <end position="280"/>
    </location>
</feature>
<feature type="transmembrane region" description="Helical" evidence="2">
    <location>
        <begin position="79"/>
        <end position="104"/>
    </location>
</feature>
<evidence type="ECO:0000313" key="3">
    <source>
        <dbReference type="EMBL" id="KAG0286160.1"/>
    </source>
</evidence>
<keyword evidence="2" id="KW-1133">Transmembrane helix</keyword>
<feature type="compositionally biased region" description="Polar residues" evidence="1">
    <location>
        <begin position="324"/>
        <end position="342"/>
    </location>
</feature>
<feature type="compositionally biased region" description="Low complexity" evidence="1">
    <location>
        <begin position="421"/>
        <end position="455"/>
    </location>
</feature>
<organism evidence="3 4">
    <name type="scientific">Linnemannia gamsii</name>
    <dbReference type="NCBI Taxonomy" id="64522"/>
    <lineage>
        <taxon>Eukaryota</taxon>
        <taxon>Fungi</taxon>
        <taxon>Fungi incertae sedis</taxon>
        <taxon>Mucoromycota</taxon>
        <taxon>Mortierellomycotina</taxon>
        <taxon>Mortierellomycetes</taxon>
        <taxon>Mortierellales</taxon>
        <taxon>Mortierellaceae</taxon>
        <taxon>Linnemannia</taxon>
    </lineage>
</organism>
<proteinExistence type="predicted"/>
<feature type="compositionally biased region" description="Gly residues" evidence="1">
    <location>
        <begin position="466"/>
        <end position="480"/>
    </location>
</feature>
<keyword evidence="4" id="KW-1185">Reference proteome</keyword>